<dbReference type="Pfam" id="PF15411">
    <property type="entry name" value="PH_10"/>
    <property type="match status" value="1"/>
</dbReference>
<feature type="compositionally biased region" description="Basic and acidic residues" evidence="2">
    <location>
        <begin position="75"/>
        <end position="102"/>
    </location>
</feature>
<dbReference type="SUPFAM" id="SSF50729">
    <property type="entry name" value="PH domain-like"/>
    <property type="match status" value="1"/>
</dbReference>
<dbReference type="SMART" id="SM00184">
    <property type="entry name" value="RING"/>
    <property type="match status" value="1"/>
</dbReference>
<dbReference type="Pfam" id="PF00092">
    <property type="entry name" value="VWA"/>
    <property type="match status" value="1"/>
</dbReference>
<dbReference type="AlphaFoldDB" id="A0A2P7ZYD4"/>
<keyword evidence="1" id="KW-0479">Metal-binding</keyword>
<dbReference type="InterPro" id="IPR051266">
    <property type="entry name" value="CLCR"/>
</dbReference>
<dbReference type="STRING" id="40998.A0A2P7ZYD4"/>
<reference evidence="5 6" key="1">
    <citation type="submission" date="2017-05" db="EMBL/GenBank/DDBJ databases">
        <title>Draft genome sequence of Elsinoe australis.</title>
        <authorList>
            <person name="Cheng Q."/>
        </authorList>
    </citation>
    <scope>NUCLEOTIDE SEQUENCE [LARGE SCALE GENOMIC DNA]</scope>
    <source>
        <strain evidence="5 6">NL1</strain>
    </source>
</reference>
<dbReference type="PROSITE" id="PS50234">
    <property type="entry name" value="VWFA"/>
    <property type="match status" value="1"/>
</dbReference>
<feature type="compositionally biased region" description="Low complexity" evidence="2">
    <location>
        <begin position="280"/>
        <end position="290"/>
    </location>
</feature>
<feature type="domain" description="RING-type" evidence="3">
    <location>
        <begin position="150"/>
        <end position="196"/>
    </location>
</feature>
<feature type="region of interest" description="Disordered" evidence="2">
    <location>
        <begin position="226"/>
        <end position="334"/>
    </location>
</feature>
<feature type="region of interest" description="Disordered" evidence="2">
    <location>
        <begin position="1013"/>
        <end position="1074"/>
    </location>
</feature>
<dbReference type="Gene3D" id="2.30.29.30">
    <property type="entry name" value="Pleckstrin-homology domain (PH domain)/Phosphotyrosine-binding domain (PTB)"/>
    <property type="match status" value="1"/>
</dbReference>
<sequence length="1161" mass="128216">MLSREKFSLSNPFSSGRYQTSNSSRYPQQLQPSQTAAPVGNYAAAQGQHQHRAKHHWYDVGPSRTPFAKGTPSIQDDRVSIRSRADSKTGHRDRDNNLDRQPRPSHSYNQRPKTARSSSSNTTYRDELGSMIEASAPKGRRERTFIGAECAACEEPLEHTLRGERILQLSCGHVSHEACFYEYIKEFESQDCPTCSAPLGLDTSRGGNLDFEKLNHIVRAAQSPAISNMTHTPHETPDLRNTPSIRQTPDLRGTPDMRSTASPRAFGSGGWEPGYRGNRSLHSQSNSQSYSEHEFRRARGMDQYGQHTRNDSGTTGGHSAQEYDNHAPQQNGRKHDYDVQSMEMSVNSPRPNCKNPIPPPIVTVRSEFPTLSRSRQPQSLTCLVTVEVVDGKWRPDPEDIRGPPPGPTPQLPEEMLSPKPSLRSRGIDFPRDPPEVLQRVTEELHAKVDNWHGLDFARFGKLILHGGIRVGKDRHSWQDLDCYLFTEMLICVKERKSNASPYLDSASQRTGKTRCTLKGSILIRKHLKQVEVSQDQSILTLSLSVAELPFFHLLFNDQNQLETWRRALININQIAAFDGEEDLDNSGTDEDEYTTKRRASSLQSSHAGRSNYTAPTEYTTNSRADAYTIRPQAPIHVPIDIVVVIPVSSSMQGLKISLLRDVLRFLVHNLGDSDRMGLVTFGSSGGGMPIVGMTSKTWNGWGKVLESIKPLGQKSLRADVVEGANVAMDLLMQRKSSNPLSSILLISDSATSDSESVDFVVSRAEAAKITIHSFGLGLTHKPDTMIELSTRTKATYTYVKDWMMLRECIAGCLGSLQSISHQNVRLKLRLPEGSTAKFVKINGALQIIKRATGRDAEASLGDLRFGDKRDILVQLAIAPDTSTPEQVSGDPWDTIVSGLEALGGPLDNEDMRTASVEEVPLIQADLTWGDILRQGSTSHLPRPSLLAITMLPNTRKSSTGKPISPPIPPHPSVVQRRMELLTSDMLMRALTLVSRNQADRANHLLTETRTILKGLGKGGLPPLPPPPSARLPPTPNLSNTGSEHSSPQPGGPSDRRTPSPPRSDPTPFTPAAGIDPATIHALDAELEAALEWISHPAVFGRDSRKAVLQAIGVISSQRGYTYRTPAETLWAGRIGGIKRLSERSREWREAGDESLMEEVRD</sequence>
<organism evidence="5 6">
    <name type="scientific">Elsinoe australis</name>
    <dbReference type="NCBI Taxonomy" id="40998"/>
    <lineage>
        <taxon>Eukaryota</taxon>
        <taxon>Fungi</taxon>
        <taxon>Dikarya</taxon>
        <taxon>Ascomycota</taxon>
        <taxon>Pezizomycotina</taxon>
        <taxon>Dothideomycetes</taxon>
        <taxon>Dothideomycetidae</taxon>
        <taxon>Myriangiales</taxon>
        <taxon>Elsinoaceae</taxon>
        <taxon>Elsinoe</taxon>
    </lineage>
</organism>
<dbReference type="PANTHER" id="PTHR10579">
    <property type="entry name" value="CALCIUM-ACTIVATED CHLORIDE CHANNEL REGULATOR"/>
    <property type="match status" value="1"/>
</dbReference>
<dbReference type="EMBL" id="NHZQ01000102">
    <property type="protein sequence ID" value="PSK53197.1"/>
    <property type="molecule type" value="Genomic_DNA"/>
</dbReference>
<feature type="compositionally biased region" description="Basic and acidic residues" evidence="2">
    <location>
        <begin position="291"/>
        <end position="300"/>
    </location>
</feature>
<feature type="compositionally biased region" description="Polar residues" evidence="2">
    <location>
        <begin position="600"/>
        <end position="617"/>
    </location>
</feature>
<protein>
    <submittedName>
        <fullName evidence="5">ABC1 family protein, mitochondrial</fullName>
    </submittedName>
</protein>
<dbReference type="Proteomes" id="UP000243723">
    <property type="component" value="Unassembled WGS sequence"/>
</dbReference>
<dbReference type="SMART" id="SM00327">
    <property type="entry name" value="VWA"/>
    <property type="match status" value="1"/>
</dbReference>
<dbReference type="Gene3D" id="3.40.50.410">
    <property type="entry name" value="von Willebrand factor, type A domain"/>
    <property type="match status" value="1"/>
</dbReference>
<feature type="compositionally biased region" description="Acidic residues" evidence="2">
    <location>
        <begin position="581"/>
        <end position="592"/>
    </location>
</feature>
<feature type="compositionally biased region" description="Polar residues" evidence="2">
    <location>
        <begin position="1036"/>
        <end position="1048"/>
    </location>
</feature>
<feature type="domain" description="VWFA" evidence="4">
    <location>
        <begin position="640"/>
        <end position="813"/>
    </location>
</feature>
<feature type="compositionally biased region" description="Polar residues" evidence="2">
    <location>
        <begin position="104"/>
        <end position="123"/>
    </location>
</feature>
<evidence type="ECO:0000313" key="6">
    <source>
        <dbReference type="Proteomes" id="UP000243723"/>
    </source>
</evidence>
<evidence type="ECO:0000256" key="2">
    <source>
        <dbReference type="SAM" id="MobiDB-lite"/>
    </source>
</evidence>
<dbReference type="PROSITE" id="PS50089">
    <property type="entry name" value="ZF_RING_2"/>
    <property type="match status" value="1"/>
</dbReference>
<dbReference type="InterPro" id="IPR001841">
    <property type="entry name" value="Znf_RING"/>
</dbReference>
<keyword evidence="1" id="KW-0862">Zinc</keyword>
<keyword evidence="6" id="KW-1185">Reference proteome</keyword>
<comment type="caution">
    <text evidence="5">The sequence shown here is derived from an EMBL/GenBank/DDBJ whole genome shotgun (WGS) entry which is preliminary data.</text>
</comment>
<dbReference type="InterPro" id="IPR011993">
    <property type="entry name" value="PH-like_dom_sf"/>
</dbReference>
<evidence type="ECO:0000259" key="3">
    <source>
        <dbReference type="PROSITE" id="PS50089"/>
    </source>
</evidence>
<feature type="compositionally biased region" description="Pro residues" evidence="2">
    <location>
        <begin position="1058"/>
        <end position="1068"/>
    </location>
</feature>
<feature type="region of interest" description="Disordered" evidence="2">
    <location>
        <begin position="393"/>
        <end position="431"/>
    </location>
</feature>
<evidence type="ECO:0000313" key="5">
    <source>
        <dbReference type="EMBL" id="PSK53197.1"/>
    </source>
</evidence>
<dbReference type="InterPro" id="IPR002035">
    <property type="entry name" value="VWF_A"/>
</dbReference>
<dbReference type="SUPFAM" id="SSF53300">
    <property type="entry name" value="vWA-like"/>
    <property type="match status" value="1"/>
</dbReference>
<dbReference type="SUPFAM" id="SSF57850">
    <property type="entry name" value="RING/U-box"/>
    <property type="match status" value="1"/>
</dbReference>
<feature type="compositionally biased region" description="Polar residues" evidence="2">
    <location>
        <begin position="8"/>
        <end position="36"/>
    </location>
</feature>
<proteinExistence type="predicted"/>
<dbReference type="Gene3D" id="3.30.40.10">
    <property type="entry name" value="Zinc/RING finger domain, C3HC4 (zinc finger)"/>
    <property type="match status" value="1"/>
</dbReference>
<keyword evidence="1" id="KW-0863">Zinc-finger</keyword>
<feature type="compositionally biased region" description="Pro residues" evidence="2">
    <location>
        <begin position="1021"/>
        <end position="1035"/>
    </location>
</feature>
<dbReference type="CDD" id="cd16448">
    <property type="entry name" value="RING-H2"/>
    <property type="match status" value="1"/>
</dbReference>
<dbReference type="InterPro" id="IPR036465">
    <property type="entry name" value="vWFA_dom_sf"/>
</dbReference>
<dbReference type="GO" id="GO:0008270">
    <property type="term" value="F:zinc ion binding"/>
    <property type="evidence" value="ECO:0007669"/>
    <property type="project" value="UniProtKB-KW"/>
</dbReference>
<accession>A0A2P7ZYD4</accession>
<evidence type="ECO:0000256" key="1">
    <source>
        <dbReference type="PROSITE-ProRule" id="PRU00175"/>
    </source>
</evidence>
<evidence type="ECO:0000259" key="4">
    <source>
        <dbReference type="PROSITE" id="PS50234"/>
    </source>
</evidence>
<dbReference type="PANTHER" id="PTHR10579:SF43">
    <property type="entry name" value="ZINC FINGER (C3HC4-TYPE RING FINGER) FAMILY PROTEIN"/>
    <property type="match status" value="1"/>
</dbReference>
<feature type="region of interest" description="Disordered" evidence="2">
    <location>
        <begin position="1"/>
        <end position="140"/>
    </location>
</feature>
<dbReference type="InterPro" id="IPR013083">
    <property type="entry name" value="Znf_RING/FYVE/PHD"/>
</dbReference>
<name>A0A2P7ZYD4_9PEZI</name>
<gene>
    <name evidence="5" type="ORF">B9Z65_3397</name>
</gene>
<feature type="region of interest" description="Disordered" evidence="2">
    <location>
        <begin position="581"/>
        <end position="617"/>
    </location>
</feature>
<dbReference type="OrthoDB" id="299997at2759"/>